<feature type="compositionally biased region" description="Basic and acidic residues" evidence="1">
    <location>
        <begin position="91"/>
        <end position="100"/>
    </location>
</feature>
<proteinExistence type="predicted"/>
<organism evidence="2 3">
    <name type="scientific">Streptomyces caniscabiei</name>
    <dbReference type="NCBI Taxonomy" id="2746961"/>
    <lineage>
        <taxon>Bacteria</taxon>
        <taxon>Bacillati</taxon>
        <taxon>Actinomycetota</taxon>
        <taxon>Actinomycetes</taxon>
        <taxon>Kitasatosporales</taxon>
        <taxon>Streptomycetaceae</taxon>
        <taxon>Streptomyces</taxon>
    </lineage>
</organism>
<accession>A0A927QK22</accession>
<evidence type="ECO:0000313" key="2">
    <source>
        <dbReference type="EMBL" id="MBD9730168.1"/>
    </source>
</evidence>
<feature type="region of interest" description="Disordered" evidence="1">
    <location>
        <begin position="81"/>
        <end position="100"/>
    </location>
</feature>
<dbReference type="Proteomes" id="UP000661025">
    <property type="component" value="Unassembled WGS sequence"/>
</dbReference>
<name>A0A927QK22_9ACTN</name>
<dbReference type="AlphaFoldDB" id="A0A927QK22"/>
<comment type="caution">
    <text evidence="2">The sequence shown here is derived from an EMBL/GenBank/DDBJ whole genome shotgun (WGS) entry which is preliminary data.</text>
</comment>
<evidence type="ECO:0000313" key="3">
    <source>
        <dbReference type="Proteomes" id="UP000661025"/>
    </source>
</evidence>
<dbReference type="RefSeq" id="WP_143674273.1">
    <property type="nucleotide sequence ID" value="NZ_CP119182.1"/>
</dbReference>
<dbReference type="GeneID" id="79935822"/>
<evidence type="ECO:0000256" key="1">
    <source>
        <dbReference type="SAM" id="MobiDB-lite"/>
    </source>
</evidence>
<reference evidence="2" key="1">
    <citation type="submission" date="2020-09" db="EMBL/GenBank/DDBJ databases">
        <title>Streptomyces canutascabiei sp. nov., which causes potato common scab and is distributed across the world.</title>
        <authorList>
            <person name="Nguyen H.P."/>
            <person name="Weisberg A.J."/>
            <person name="Chang J.H."/>
            <person name="Clarke C.R."/>
        </authorList>
    </citation>
    <scope>NUCLEOTIDE SEQUENCE</scope>
    <source>
        <strain evidence="2">ID-01-6.2a</strain>
    </source>
</reference>
<protein>
    <submittedName>
        <fullName evidence="2">Uncharacterized protein</fullName>
    </submittedName>
</protein>
<gene>
    <name evidence="2" type="ORF">IHE70_44870</name>
</gene>
<sequence length="117" mass="12636">MSAVRVVGAPVKSGFGRGLAAVGVAASIVLTWWSVSAPDPMTVVVETADNCGELPVDSAAAIAYTPREVELSQLLLNRFSDGSLSPSLMTEWRRNEPEPRRLSARAREELLLRWGQS</sequence>
<dbReference type="EMBL" id="JACYXT010000042">
    <property type="protein sequence ID" value="MBD9730168.1"/>
    <property type="molecule type" value="Genomic_DNA"/>
</dbReference>